<keyword evidence="2" id="KW-1185">Reference proteome</keyword>
<dbReference type="EMBL" id="CP041166">
    <property type="protein sequence ID" value="QFR42451.1"/>
    <property type="molecule type" value="Genomic_DNA"/>
</dbReference>
<dbReference type="RefSeq" id="WP_152298522.1">
    <property type="nucleotide sequence ID" value="NZ_CP041166.1"/>
</dbReference>
<organism evidence="1 2">
    <name type="scientific">Sulfurimonas xiamenensis</name>
    <dbReference type="NCBI Taxonomy" id="2590021"/>
    <lineage>
        <taxon>Bacteria</taxon>
        <taxon>Pseudomonadati</taxon>
        <taxon>Campylobacterota</taxon>
        <taxon>Epsilonproteobacteria</taxon>
        <taxon>Campylobacterales</taxon>
        <taxon>Sulfurimonadaceae</taxon>
        <taxon>Sulfurimonas</taxon>
    </lineage>
</organism>
<reference evidence="2" key="1">
    <citation type="submission" date="2019-06" db="EMBL/GenBank/DDBJ databases">
        <title>Sulfurimonas gotlandica sp. nov., a chemoautotrophic and psychrotolerant epsilonproteobacterium isolated from a pelagic redoxcline, and an emended description of the genus Sulfurimonas.</title>
        <authorList>
            <person name="Wang S."/>
            <person name="Jiang L."/>
            <person name="Shao Z."/>
        </authorList>
    </citation>
    <scope>NUCLEOTIDE SEQUENCE [LARGE SCALE GENOMIC DNA]</scope>
    <source>
        <strain evidence="2">1-1N</strain>
    </source>
</reference>
<dbReference type="Proteomes" id="UP000326061">
    <property type="component" value="Chromosome"/>
</dbReference>
<accession>A0AAJ4A220</accession>
<dbReference type="KEGG" id="suln:FJR47_00365"/>
<proteinExistence type="predicted"/>
<protein>
    <submittedName>
        <fullName evidence="1">Uncharacterized protein</fullName>
    </submittedName>
</protein>
<name>A0AAJ4A220_9BACT</name>
<sequence>MLTIKDISEKFNISKSTLYGWEKERPEIFAYLQRADDKYEELRDITIILQKHAKTIKATFELKEIEFIITLKLKINDAKDIEYLHLLYSQAIAHEIKQRAPFVMPIYTKIEQLNLVERYIFASNYKEILLKLPKIKEERTGLIEHYFKPFLC</sequence>
<evidence type="ECO:0000313" key="2">
    <source>
        <dbReference type="Proteomes" id="UP000326061"/>
    </source>
</evidence>
<dbReference type="AlphaFoldDB" id="A0AAJ4A220"/>
<gene>
    <name evidence="1" type="ORF">FJR47_00365</name>
</gene>
<evidence type="ECO:0000313" key="1">
    <source>
        <dbReference type="EMBL" id="QFR42451.1"/>
    </source>
</evidence>
<dbReference type="Gene3D" id="1.10.10.60">
    <property type="entry name" value="Homeodomain-like"/>
    <property type="match status" value="1"/>
</dbReference>